<feature type="transmembrane region" description="Helical" evidence="2">
    <location>
        <begin position="72"/>
        <end position="88"/>
    </location>
</feature>
<evidence type="ECO:0000313" key="5">
    <source>
        <dbReference type="Proteomes" id="UP000076268"/>
    </source>
</evidence>
<feature type="transmembrane region" description="Helical" evidence="2">
    <location>
        <begin position="40"/>
        <end position="60"/>
    </location>
</feature>
<feature type="transmembrane region" description="Helical" evidence="2">
    <location>
        <begin position="204"/>
        <end position="223"/>
    </location>
</feature>
<feature type="transmembrane region" description="Helical" evidence="2">
    <location>
        <begin position="260"/>
        <end position="278"/>
    </location>
</feature>
<dbReference type="PANTHER" id="PTHR22911">
    <property type="entry name" value="ACYL-MALONYL CONDENSING ENZYME-RELATED"/>
    <property type="match status" value="1"/>
</dbReference>
<reference evidence="4 5" key="1">
    <citation type="submission" date="2016-02" db="EMBL/GenBank/DDBJ databases">
        <title>Anaerosporomusa subterraneum gen. nov., sp. nov., a spore-forming obligate anaerobe isolated from saprolite.</title>
        <authorList>
            <person name="Choi J.K."/>
            <person name="Shah M."/>
            <person name="Yee N."/>
        </authorList>
    </citation>
    <scope>NUCLEOTIDE SEQUENCE [LARGE SCALE GENOMIC DNA]</scope>
    <source>
        <strain evidence="4 5">RU4</strain>
    </source>
</reference>
<dbReference type="STRING" id="1794912.AXX12_06070"/>
<organism evidence="4 5">
    <name type="scientific">Anaerosporomusa subterranea</name>
    <dbReference type="NCBI Taxonomy" id="1794912"/>
    <lineage>
        <taxon>Bacteria</taxon>
        <taxon>Bacillati</taxon>
        <taxon>Bacillota</taxon>
        <taxon>Negativicutes</taxon>
        <taxon>Acetonemataceae</taxon>
        <taxon>Anaerosporomusa</taxon>
    </lineage>
</organism>
<feature type="transmembrane region" description="Helical" evidence="2">
    <location>
        <begin position="235"/>
        <end position="254"/>
    </location>
</feature>
<dbReference type="Pfam" id="PF00892">
    <property type="entry name" value="EamA"/>
    <property type="match status" value="2"/>
</dbReference>
<feature type="transmembrane region" description="Helical" evidence="2">
    <location>
        <begin position="174"/>
        <end position="192"/>
    </location>
</feature>
<dbReference type="InterPro" id="IPR037185">
    <property type="entry name" value="EmrE-like"/>
</dbReference>
<keyword evidence="2" id="KW-0812">Transmembrane</keyword>
<keyword evidence="2" id="KW-0472">Membrane</keyword>
<dbReference type="InterPro" id="IPR000620">
    <property type="entry name" value="EamA_dom"/>
</dbReference>
<comment type="caution">
    <text evidence="4">The sequence shown here is derived from an EMBL/GenBank/DDBJ whole genome shotgun (WGS) entry which is preliminary data.</text>
</comment>
<dbReference type="PANTHER" id="PTHR22911:SF79">
    <property type="entry name" value="MOBA-LIKE NTP TRANSFERASE DOMAIN-CONTAINING PROTEIN"/>
    <property type="match status" value="1"/>
</dbReference>
<sequence>MLNLLLKHAGSERRLAVFLMMATNLLWSSGGLLIKGVDWNPVAIAGARSAVAALVIWLAFRGQRLSWSKAQIGGAVAYAATVILFVSATKMTTAANAILLQYTMPIYVALFGAWVLNEKPTAADWATIGVIAGGMGLFFLDQLSAGGLMGNIYGAASGATLAVFCLCMRKQKDASPFGTVLLGNVLTTLIGLPFMLDSSPGSEGLINLALLGVFQLGLAYVCYSVAIKHVTALETALIGAIEPVLNPIWVFLVLGERPGMWAMIGGSIILVAVTIRCIKTTADQPMVEAKQAAVD</sequence>
<dbReference type="OrthoDB" id="9814731at2"/>
<feature type="transmembrane region" description="Helical" evidence="2">
    <location>
        <begin position="15"/>
        <end position="34"/>
    </location>
</feature>
<accession>A0A154BQ74</accession>
<gene>
    <name evidence="4" type="ORF">AXX12_06070</name>
</gene>
<dbReference type="SUPFAM" id="SSF103481">
    <property type="entry name" value="Multidrug resistance efflux transporter EmrE"/>
    <property type="match status" value="2"/>
</dbReference>
<feature type="domain" description="EamA" evidence="3">
    <location>
        <begin position="15"/>
        <end position="138"/>
    </location>
</feature>
<protein>
    <recommendedName>
        <fullName evidence="3">EamA domain-containing protein</fullName>
    </recommendedName>
</protein>
<proteinExistence type="inferred from homology"/>
<evidence type="ECO:0000256" key="1">
    <source>
        <dbReference type="ARBA" id="ARBA00007362"/>
    </source>
</evidence>
<feature type="transmembrane region" description="Helical" evidence="2">
    <location>
        <begin position="94"/>
        <end position="116"/>
    </location>
</feature>
<feature type="domain" description="EamA" evidence="3">
    <location>
        <begin position="149"/>
        <end position="274"/>
    </location>
</feature>
<dbReference type="EMBL" id="LSGP01000017">
    <property type="protein sequence ID" value="KYZ76005.1"/>
    <property type="molecule type" value="Genomic_DNA"/>
</dbReference>
<dbReference type="Proteomes" id="UP000076268">
    <property type="component" value="Unassembled WGS sequence"/>
</dbReference>
<dbReference type="RefSeq" id="WP_066240690.1">
    <property type="nucleotide sequence ID" value="NZ_LSGP01000017.1"/>
</dbReference>
<dbReference type="AlphaFoldDB" id="A0A154BQ74"/>
<keyword evidence="5" id="KW-1185">Reference proteome</keyword>
<dbReference type="GO" id="GO:0016020">
    <property type="term" value="C:membrane"/>
    <property type="evidence" value="ECO:0007669"/>
    <property type="project" value="InterPro"/>
</dbReference>
<evidence type="ECO:0000313" key="4">
    <source>
        <dbReference type="EMBL" id="KYZ76005.1"/>
    </source>
</evidence>
<keyword evidence="2" id="KW-1133">Transmembrane helix</keyword>
<comment type="similarity">
    <text evidence="1">Belongs to the EamA transporter family.</text>
</comment>
<evidence type="ECO:0000259" key="3">
    <source>
        <dbReference type="Pfam" id="PF00892"/>
    </source>
</evidence>
<evidence type="ECO:0000256" key="2">
    <source>
        <dbReference type="SAM" id="Phobius"/>
    </source>
</evidence>
<feature type="transmembrane region" description="Helical" evidence="2">
    <location>
        <begin position="146"/>
        <end position="167"/>
    </location>
</feature>
<name>A0A154BQ74_ANASB</name>